<evidence type="ECO:0000256" key="8">
    <source>
        <dbReference type="ARBA" id="ARBA00022679"/>
    </source>
</evidence>
<dbReference type="Pfam" id="PF14520">
    <property type="entry name" value="HHH_5"/>
    <property type="match status" value="1"/>
</dbReference>
<dbReference type="eggNOG" id="COG1387">
    <property type="taxonomic scope" value="Bacteria"/>
</dbReference>
<dbReference type="GO" id="GO:0008270">
    <property type="term" value="F:zinc ion binding"/>
    <property type="evidence" value="ECO:0007669"/>
    <property type="project" value="TreeGrafter"/>
</dbReference>
<keyword evidence="10" id="KW-0235">DNA replication</keyword>
<dbReference type="PIRSF" id="PIRSF005047">
    <property type="entry name" value="UCP005047_YshC"/>
    <property type="match status" value="1"/>
</dbReference>
<sequence length="576" mass="65798">MDKKEIANILNDIGLLLELKGENPFKSRAYYNAARTIELLEEDIETLVKEDRLKEIKGIGEAINKKITELVLTGKMEYYENLKASIPEGLVEMLKIPGLGPKKIKIIYEKLNITTIRELEYACIENRLVDLPGFGVKTQKKIFEGIQFVKQFSGQHLFAEVYTEALKLKEYLDMTKTALVTEIAGSLRRKKEIVKDIDILASASDSSKVMEAFVNYQDVREVIAKGDTKTSVTLKSGINTDLRVVTEKEFPYALHHFTGSKEHNTAMRHRAKQMGIKMNEYGLFKGDKLIECKSEEEIFNKLGLLYIPPELRENMGEIEAAEKGELPKLIEEKDIKGVFHVHTTYSDGANTLVEMVEAARKLGYKYIGITDHSKSAFYAGGLKEEDLVRQWEEIEELNKKYNDIVIFKGIESDILPDGSLDYGEEILKQFEFVIASIHSHFRMSKEDMTKRMIKAIENKYTTIIGHVTGRLLLARDSYEIDIYEVIEAAAHYGKIIEINANPYRLDLDWRYVKHAKEKGVKLAICPDAHSIEGLNDVKYGVGIARKGWLEAKDVINTYEVHEICGSLFFQKMQNRR</sequence>
<dbReference type="Proteomes" id="UP000002156">
    <property type="component" value="Chromosome"/>
</dbReference>
<dbReference type="Pfam" id="PF14791">
    <property type="entry name" value="DNA_pol_B_thumb"/>
    <property type="match status" value="1"/>
</dbReference>
<comment type="catalytic activity">
    <reaction evidence="19">
        <text>a 5'-end 2'-deoxyribose-2'-deoxyribonucleotide-DNA = (2E,4S)-4-hydroxypenten-2-al-5-phosphate + a 5'-end 5'-phospho-2'-deoxyribonucleoside-DNA + H(+)</text>
        <dbReference type="Rhea" id="RHEA:76255"/>
        <dbReference type="Rhea" id="RHEA-COMP:13180"/>
        <dbReference type="Rhea" id="RHEA-COMP:18657"/>
        <dbReference type="ChEBI" id="CHEBI:15378"/>
        <dbReference type="ChEBI" id="CHEBI:136412"/>
        <dbReference type="ChEBI" id="CHEBI:195194"/>
        <dbReference type="ChEBI" id="CHEBI:195195"/>
    </reaction>
</comment>
<keyword evidence="12" id="KW-0832">Ubl conjugation</keyword>
<dbReference type="InterPro" id="IPR027421">
    <property type="entry name" value="DNA_pol_lamdba_lyase_dom_sf"/>
</dbReference>
<keyword evidence="9" id="KW-0548">Nucleotidyltransferase</keyword>
<dbReference type="PANTHER" id="PTHR36928:SF1">
    <property type="entry name" value="PHOSPHATASE YCDX-RELATED"/>
    <property type="match status" value="1"/>
</dbReference>
<dbReference type="SMART" id="SM00278">
    <property type="entry name" value="HhH1"/>
    <property type="match status" value="3"/>
</dbReference>
<keyword evidence="13" id="KW-0239">DNA-directed DNA polymerase</keyword>
<proteinExistence type="predicted"/>
<gene>
    <name evidence="25" type="ordered locus">Teth39_0215</name>
</gene>
<accession>B0KBK8</accession>
<dbReference type="SMART" id="SM00481">
    <property type="entry name" value="POLIIIAc"/>
    <property type="match status" value="1"/>
</dbReference>
<dbReference type="STRING" id="340099.Teth39_0215"/>
<evidence type="ECO:0000256" key="12">
    <source>
        <dbReference type="ARBA" id="ARBA00022843"/>
    </source>
</evidence>
<dbReference type="InterPro" id="IPR004013">
    <property type="entry name" value="PHP_dom"/>
</dbReference>
<dbReference type="GO" id="GO:0005829">
    <property type="term" value="C:cytosol"/>
    <property type="evidence" value="ECO:0007669"/>
    <property type="project" value="TreeGrafter"/>
</dbReference>
<organism evidence="25 26">
    <name type="scientific">Thermoanaerobacter pseudethanolicus (strain ATCC 33223 / 39E)</name>
    <name type="common">Clostridium thermohydrosulfuricum</name>
    <dbReference type="NCBI Taxonomy" id="340099"/>
    <lineage>
        <taxon>Bacteria</taxon>
        <taxon>Bacillati</taxon>
        <taxon>Bacillota</taxon>
        <taxon>Clostridia</taxon>
        <taxon>Thermoanaerobacterales</taxon>
        <taxon>Thermoanaerobacteraceae</taxon>
        <taxon>Thermoanaerobacter</taxon>
    </lineage>
</organism>
<dbReference type="RefSeq" id="WP_012268926.1">
    <property type="nucleotide sequence ID" value="NC_010321.1"/>
</dbReference>
<evidence type="ECO:0000256" key="10">
    <source>
        <dbReference type="ARBA" id="ARBA00022705"/>
    </source>
</evidence>
<evidence type="ECO:0000256" key="6">
    <source>
        <dbReference type="ARBA" id="ARBA00022481"/>
    </source>
</evidence>
<dbReference type="EC" id="2.7.7.7" evidence="3"/>
<dbReference type="InterPro" id="IPR050243">
    <property type="entry name" value="PHP_phosphatase"/>
</dbReference>
<evidence type="ECO:0000256" key="16">
    <source>
        <dbReference type="ARBA" id="ARBA00035717"/>
    </source>
</evidence>
<dbReference type="Gene3D" id="3.30.460.10">
    <property type="entry name" value="Beta Polymerase, domain 2"/>
    <property type="match status" value="1"/>
</dbReference>
<feature type="domain" description="Helix-hairpin-helix DNA-binding motif class 1" evidence="22">
    <location>
        <begin position="91"/>
        <end position="110"/>
    </location>
</feature>
<comment type="subcellular location">
    <subcellularLocation>
        <location evidence="2">Cytoplasm</location>
    </subcellularLocation>
</comment>
<evidence type="ECO:0000313" key="26">
    <source>
        <dbReference type="Proteomes" id="UP000002156"/>
    </source>
</evidence>
<comment type="function">
    <text evidence="20">Repair polymerase that plays a key role in base-excision repair. During this process, the damaged base is excised by specific DNA glycosylases, the DNA backbone is nicked at the abasic site by an apurinic/apyrimidic (AP) endonuclease, and POLB removes 5'-deoxyribose-phosphate from the preincised AP site acting as a 5'-deoxyribose-phosphate lyase (5'-dRP lyase); through its DNA polymerase activity, it adds one nucleotide to the 3' end of the arising single-nucleotide gap. Conducts 'gap-filling' DNA synthesis in a stepwise distributive fashion rather than in a processive fashion as for other DNA polymerases. It is also able to cleave sugar-phosphate bonds 3' to an intact AP site, acting as an AP lyase.</text>
</comment>
<dbReference type="InterPro" id="IPR003141">
    <property type="entry name" value="Pol/His_phosphatase_N"/>
</dbReference>
<comment type="cofactor">
    <cofactor evidence="1">
        <name>Mg(2+)</name>
        <dbReference type="ChEBI" id="CHEBI:18420"/>
    </cofactor>
</comment>
<dbReference type="FunFam" id="3.20.20.140:FF:000047">
    <property type="entry name" value="PHP domain-containing protein"/>
    <property type="match status" value="1"/>
</dbReference>
<dbReference type="InterPro" id="IPR016195">
    <property type="entry name" value="Pol/histidinol_Pase-like"/>
</dbReference>
<evidence type="ECO:0000256" key="18">
    <source>
        <dbReference type="ARBA" id="ARBA00044632"/>
    </source>
</evidence>
<protein>
    <recommendedName>
        <fullName evidence="5">DNA polymerase beta</fullName>
        <ecNumber evidence="3">2.7.7.7</ecNumber>
        <ecNumber evidence="4">4.2.99.18</ecNumber>
    </recommendedName>
    <alternativeName>
        <fullName evidence="16">5'-deoxyribose-phosphate lyase</fullName>
    </alternativeName>
    <alternativeName>
        <fullName evidence="17">AP lyase</fullName>
    </alternativeName>
</protein>
<dbReference type="InterPro" id="IPR047967">
    <property type="entry name" value="PolX_PHP"/>
</dbReference>
<dbReference type="Pfam" id="PF02811">
    <property type="entry name" value="PHP"/>
    <property type="match status" value="1"/>
</dbReference>
<dbReference type="SUPFAM" id="SSF89550">
    <property type="entry name" value="PHP domain-like"/>
    <property type="match status" value="1"/>
</dbReference>
<dbReference type="GO" id="GO:0006281">
    <property type="term" value="P:DNA repair"/>
    <property type="evidence" value="ECO:0007669"/>
    <property type="project" value="UniProtKB-KW"/>
</dbReference>
<dbReference type="SUPFAM" id="SSF47802">
    <property type="entry name" value="DNA polymerase beta, N-terminal domain-like"/>
    <property type="match status" value="1"/>
</dbReference>
<dbReference type="Gene3D" id="1.10.150.110">
    <property type="entry name" value="DNA polymerase beta, N-terminal domain-like"/>
    <property type="match status" value="1"/>
</dbReference>
<dbReference type="EC" id="4.2.99.18" evidence="4"/>
<keyword evidence="15" id="KW-0234">DNA repair</keyword>
<evidence type="ECO:0000259" key="23">
    <source>
        <dbReference type="SMART" id="SM00481"/>
    </source>
</evidence>
<dbReference type="Gene3D" id="3.20.20.140">
    <property type="entry name" value="Metal-dependent hydrolases"/>
    <property type="match status" value="1"/>
</dbReference>
<dbReference type="GO" id="GO:0003887">
    <property type="term" value="F:DNA-directed DNA polymerase activity"/>
    <property type="evidence" value="ECO:0007669"/>
    <property type="project" value="UniProtKB-KW"/>
</dbReference>
<evidence type="ECO:0000259" key="24">
    <source>
        <dbReference type="SMART" id="SM00483"/>
    </source>
</evidence>
<dbReference type="InterPro" id="IPR002054">
    <property type="entry name" value="DNA-dir_DNA_pol_X"/>
</dbReference>
<evidence type="ECO:0000256" key="1">
    <source>
        <dbReference type="ARBA" id="ARBA00001946"/>
    </source>
</evidence>
<feature type="domain" description="Polymerase/histidinol phosphatase N-terminal" evidence="23">
    <location>
        <begin position="337"/>
        <end position="416"/>
    </location>
</feature>
<dbReference type="InterPro" id="IPR029398">
    <property type="entry name" value="PolB_thumb"/>
</dbReference>
<keyword evidence="8" id="KW-0808">Transferase</keyword>
<dbReference type="Pfam" id="PF14716">
    <property type="entry name" value="HHH_8"/>
    <property type="match status" value="1"/>
</dbReference>
<keyword evidence="7" id="KW-0237">DNA synthesis</keyword>
<dbReference type="SMART" id="SM00483">
    <property type="entry name" value="POLXc"/>
    <property type="match status" value="1"/>
</dbReference>
<dbReference type="GO" id="GO:0042578">
    <property type="term" value="F:phosphoric ester hydrolase activity"/>
    <property type="evidence" value="ECO:0007669"/>
    <property type="project" value="TreeGrafter"/>
</dbReference>
<dbReference type="InterPro" id="IPR002008">
    <property type="entry name" value="DNA_pol_X_beta-like"/>
</dbReference>
<dbReference type="eggNOG" id="COG1796">
    <property type="taxonomic scope" value="Bacteria"/>
</dbReference>
<evidence type="ECO:0000256" key="19">
    <source>
        <dbReference type="ARBA" id="ARBA00044678"/>
    </source>
</evidence>
<keyword evidence="11" id="KW-0227">DNA damage</keyword>
<dbReference type="GO" id="GO:0140078">
    <property type="term" value="F:class I DNA-(apurinic or apyrimidinic site) endonuclease activity"/>
    <property type="evidence" value="ECO:0007669"/>
    <property type="project" value="UniProtKB-EC"/>
</dbReference>
<name>B0KBK8_THEP3</name>
<evidence type="ECO:0000256" key="14">
    <source>
        <dbReference type="ARBA" id="ARBA00023053"/>
    </source>
</evidence>
<dbReference type="SUPFAM" id="SSF81301">
    <property type="entry name" value="Nucleotidyltransferase"/>
    <property type="match status" value="1"/>
</dbReference>
<dbReference type="PRINTS" id="PR00870">
    <property type="entry name" value="DNAPOLXBETA"/>
</dbReference>
<dbReference type="CDD" id="cd00141">
    <property type="entry name" value="NT_POLXc"/>
    <property type="match status" value="1"/>
</dbReference>
<dbReference type="Gene3D" id="1.10.150.20">
    <property type="entry name" value="5' to 3' exonuclease, C-terminal subdomain"/>
    <property type="match status" value="1"/>
</dbReference>
<feature type="domain" description="Helix-hairpin-helix DNA-binding motif class 1" evidence="22">
    <location>
        <begin position="126"/>
        <end position="145"/>
    </location>
</feature>
<evidence type="ECO:0000256" key="17">
    <source>
        <dbReference type="ARBA" id="ARBA00035726"/>
    </source>
</evidence>
<comment type="catalytic activity">
    <reaction evidence="18">
        <text>2'-deoxyribonucleotide-(2'-deoxyribose 5'-phosphate)-2'-deoxyribonucleotide-DNA = a 3'-end 2'-deoxyribonucleotide-(2,3-dehydro-2,3-deoxyribose 5'-phosphate)-DNA + a 5'-end 5'-phospho-2'-deoxyribonucleoside-DNA + H(+)</text>
        <dbReference type="Rhea" id="RHEA:66592"/>
        <dbReference type="Rhea" id="RHEA-COMP:13180"/>
        <dbReference type="Rhea" id="RHEA-COMP:16897"/>
        <dbReference type="Rhea" id="RHEA-COMP:17067"/>
        <dbReference type="ChEBI" id="CHEBI:15378"/>
        <dbReference type="ChEBI" id="CHEBI:136412"/>
        <dbReference type="ChEBI" id="CHEBI:157695"/>
        <dbReference type="ChEBI" id="CHEBI:167181"/>
        <dbReference type="EC" id="4.2.99.18"/>
    </reaction>
</comment>
<evidence type="ECO:0000256" key="2">
    <source>
        <dbReference type="ARBA" id="ARBA00004496"/>
    </source>
</evidence>
<evidence type="ECO:0000256" key="11">
    <source>
        <dbReference type="ARBA" id="ARBA00022763"/>
    </source>
</evidence>
<feature type="domain" description="DNA-directed DNA polymerase X" evidence="24">
    <location>
        <begin position="1"/>
        <end position="313"/>
    </location>
</feature>
<dbReference type="NCBIfam" id="NF006375">
    <property type="entry name" value="PRK08609.1"/>
    <property type="match status" value="1"/>
</dbReference>
<dbReference type="InterPro" id="IPR043519">
    <property type="entry name" value="NT_sf"/>
</dbReference>
<reference evidence="26" key="1">
    <citation type="submission" date="2008-01" db="EMBL/GenBank/DDBJ databases">
        <title>Complete sequence of Thermoanaerobacter pseudethanolicus 39E.</title>
        <authorList>
            <person name="Copeland A."/>
            <person name="Lucas S."/>
            <person name="Lapidus A."/>
            <person name="Barry K."/>
            <person name="Glavina del Rio T."/>
            <person name="Dalin E."/>
            <person name="Tice H."/>
            <person name="Pitluck S."/>
            <person name="Bruce D."/>
            <person name="Goodwin L."/>
            <person name="Saunders E."/>
            <person name="Brettin T."/>
            <person name="Detter J.C."/>
            <person name="Han C."/>
            <person name="Schmutz J."/>
            <person name="Larimer F."/>
            <person name="Land M."/>
            <person name="Hauser L."/>
            <person name="Kyrpides N."/>
            <person name="Lykidis A."/>
            <person name="Hemme C."/>
            <person name="Fields M.W."/>
            <person name="He Z."/>
            <person name="Zhou J."/>
            <person name="Richardson P."/>
        </authorList>
    </citation>
    <scope>NUCLEOTIDE SEQUENCE [LARGE SCALE GENOMIC DNA]</scope>
    <source>
        <strain evidence="26">ATCC 33223 / DSM 2355 / 39E</strain>
    </source>
</reference>
<evidence type="ECO:0000259" key="22">
    <source>
        <dbReference type="SMART" id="SM00278"/>
    </source>
</evidence>
<evidence type="ECO:0000256" key="20">
    <source>
        <dbReference type="ARBA" id="ARBA00045548"/>
    </source>
</evidence>
<dbReference type="PANTHER" id="PTHR36928">
    <property type="entry name" value="PHOSPHATASE YCDX-RELATED"/>
    <property type="match status" value="1"/>
</dbReference>
<dbReference type="GO" id="GO:0003677">
    <property type="term" value="F:DNA binding"/>
    <property type="evidence" value="ECO:0007669"/>
    <property type="project" value="InterPro"/>
</dbReference>
<feature type="domain" description="Helix-hairpin-helix DNA-binding motif class 1" evidence="22">
    <location>
        <begin position="51"/>
        <end position="70"/>
    </location>
</feature>
<evidence type="ECO:0000256" key="9">
    <source>
        <dbReference type="ARBA" id="ARBA00022695"/>
    </source>
</evidence>
<evidence type="ECO:0000256" key="21">
    <source>
        <dbReference type="ARBA" id="ARBA00049244"/>
    </source>
</evidence>
<evidence type="ECO:0000256" key="7">
    <source>
        <dbReference type="ARBA" id="ARBA00022634"/>
    </source>
</evidence>
<evidence type="ECO:0000313" key="25">
    <source>
        <dbReference type="EMBL" id="ABY93887.1"/>
    </source>
</evidence>
<dbReference type="CDD" id="cd07436">
    <property type="entry name" value="PHP_PolX"/>
    <property type="match status" value="1"/>
</dbReference>
<dbReference type="InterPro" id="IPR022311">
    <property type="entry name" value="PolX-like"/>
</dbReference>
<dbReference type="AlphaFoldDB" id="B0KBK8"/>
<dbReference type="KEGG" id="tpd:Teth39_0215"/>
<dbReference type="InterPro" id="IPR037160">
    <property type="entry name" value="DNA_Pol_thumb_sf"/>
</dbReference>
<evidence type="ECO:0000256" key="4">
    <source>
        <dbReference type="ARBA" id="ARBA00012720"/>
    </source>
</evidence>
<evidence type="ECO:0000256" key="13">
    <source>
        <dbReference type="ARBA" id="ARBA00022932"/>
    </source>
</evidence>
<keyword evidence="6" id="KW-0488">Methylation</keyword>
<comment type="catalytic activity">
    <reaction evidence="21">
        <text>DNA(n) + a 2'-deoxyribonucleoside 5'-triphosphate = DNA(n+1) + diphosphate</text>
        <dbReference type="Rhea" id="RHEA:22508"/>
        <dbReference type="Rhea" id="RHEA-COMP:17339"/>
        <dbReference type="Rhea" id="RHEA-COMP:17340"/>
        <dbReference type="ChEBI" id="CHEBI:33019"/>
        <dbReference type="ChEBI" id="CHEBI:61560"/>
        <dbReference type="ChEBI" id="CHEBI:173112"/>
        <dbReference type="EC" id="2.7.7.7"/>
    </reaction>
</comment>
<evidence type="ECO:0000256" key="15">
    <source>
        <dbReference type="ARBA" id="ARBA00023204"/>
    </source>
</evidence>
<dbReference type="HOGENOM" id="CLU_017729_1_0_9"/>
<keyword evidence="14" id="KW-0915">Sodium</keyword>
<dbReference type="InterPro" id="IPR010996">
    <property type="entry name" value="HHH_MUS81"/>
</dbReference>
<dbReference type="EMBL" id="CP000924">
    <property type="protein sequence ID" value="ABY93887.1"/>
    <property type="molecule type" value="Genomic_DNA"/>
</dbReference>
<evidence type="ECO:0000256" key="3">
    <source>
        <dbReference type="ARBA" id="ARBA00012417"/>
    </source>
</evidence>
<dbReference type="InterPro" id="IPR003583">
    <property type="entry name" value="Hlx-hairpin-Hlx_DNA-bd_motif"/>
</dbReference>
<dbReference type="Gene3D" id="3.30.210.10">
    <property type="entry name" value="DNA polymerase, thumb domain"/>
    <property type="match status" value="1"/>
</dbReference>
<keyword evidence="26" id="KW-1185">Reference proteome</keyword>
<evidence type="ECO:0000256" key="5">
    <source>
        <dbReference type="ARBA" id="ARBA00020020"/>
    </source>
</evidence>